<organism evidence="1 2">
    <name type="scientific">Panagrolaimus sp. JU765</name>
    <dbReference type="NCBI Taxonomy" id="591449"/>
    <lineage>
        <taxon>Eukaryota</taxon>
        <taxon>Metazoa</taxon>
        <taxon>Ecdysozoa</taxon>
        <taxon>Nematoda</taxon>
        <taxon>Chromadorea</taxon>
        <taxon>Rhabditida</taxon>
        <taxon>Tylenchina</taxon>
        <taxon>Panagrolaimomorpha</taxon>
        <taxon>Panagrolaimoidea</taxon>
        <taxon>Panagrolaimidae</taxon>
        <taxon>Panagrolaimus</taxon>
    </lineage>
</organism>
<proteinExistence type="predicted"/>
<dbReference type="WBParaSite" id="JU765_v2.g10551.t1">
    <property type="protein sequence ID" value="JU765_v2.g10551.t1"/>
    <property type="gene ID" value="JU765_v2.g10551"/>
</dbReference>
<accession>A0AC34PVZ4</accession>
<evidence type="ECO:0000313" key="2">
    <source>
        <dbReference type="WBParaSite" id="JU765_v2.g10551.t1"/>
    </source>
</evidence>
<protein>
    <submittedName>
        <fullName evidence="2">Actin-related protein 2/3 complex subunit 4</fullName>
    </submittedName>
</protein>
<dbReference type="Proteomes" id="UP000887576">
    <property type="component" value="Unplaced"/>
</dbReference>
<evidence type="ECO:0000313" key="1">
    <source>
        <dbReference type="Proteomes" id="UP000887576"/>
    </source>
</evidence>
<reference evidence="2" key="1">
    <citation type="submission" date="2022-11" db="UniProtKB">
        <authorList>
            <consortium name="WormBaseParasite"/>
        </authorList>
    </citation>
    <scope>IDENTIFICATION</scope>
</reference>
<name>A0AC34PVZ4_9BILA</name>
<sequence length="169" mass="19407">MSTSAQPYYLAVRRTLEAALCIDTFNSQLVERHSAPEVEVRATREALGNPVIIARNAQEKVLIEPSANAVRLSIAVKKADDVERILSSKFMSFMKQRAENFYILRKKPIAGYDVSFLITQEHVESMYTKKLVDFIIHFMQEFDKEISEMKLSVNARARVSAEDFLKRFN</sequence>